<reference evidence="1" key="1">
    <citation type="submission" date="2014-07" db="EMBL/GenBank/DDBJ databases">
        <authorList>
            <person name="Martin A.A"/>
            <person name="De Silva N."/>
        </authorList>
    </citation>
    <scope>NUCLEOTIDE SEQUENCE</scope>
</reference>
<organism evidence="1 2">
    <name type="scientific">Strongyloides venezuelensis</name>
    <name type="common">Threadworm</name>
    <dbReference type="NCBI Taxonomy" id="75913"/>
    <lineage>
        <taxon>Eukaryota</taxon>
        <taxon>Metazoa</taxon>
        <taxon>Ecdysozoa</taxon>
        <taxon>Nematoda</taxon>
        <taxon>Chromadorea</taxon>
        <taxon>Rhabditida</taxon>
        <taxon>Tylenchina</taxon>
        <taxon>Panagrolaimomorpha</taxon>
        <taxon>Strongyloidoidea</taxon>
        <taxon>Strongyloididae</taxon>
        <taxon>Strongyloides</taxon>
    </lineage>
</organism>
<evidence type="ECO:0000313" key="1">
    <source>
        <dbReference type="Proteomes" id="UP000035680"/>
    </source>
</evidence>
<name>A0A0K0G070_STRVS</name>
<dbReference type="Proteomes" id="UP000035680">
    <property type="component" value="Unassembled WGS sequence"/>
</dbReference>
<reference evidence="2" key="2">
    <citation type="submission" date="2015-08" db="UniProtKB">
        <authorList>
            <consortium name="WormBaseParasite"/>
        </authorList>
    </citation>
    <scope>IDENTIFICATION</scope>
</reference>
<dbReference type="WBParaSite" id="SVE_1810400.1">
    <property type="protein sequence ID" value="SVE_1810400.1"/>
    <property type="gene ID" value="SVE_1810400"/>
</dbReference>
<proteinExistence type="predicted"/>
<accession>A0A0K0G070</accession>
<evidence type="ECO:0000313" key="2">
    <source>
        <dbReference type="WBParaSite" id="SVE_1810400.1"/>
    </source>
</evidence>
<sequence>MCVFVSGSEKDLDNTLSLLGKIHKVRDFVIPVRDSLEKLEINGSKDTTLINPTMIKFIVENNPNFKEYFLYFEDFETYKIFIGTIVKEELSKRSNECFHKHISLGLGISIDFIPSELLSYFNSVEFPYNATVINYECTIYKDELECPVCDRFYSIKISGI</sequence>
<protein>
    <submittedName>
        <fullName evidence="2">2'-5' RNA ligase</fullName>
    </submittedName>
</protein>
<keyword evidence="1" id="KW-1185">Reference proteome</keyword>
<dbReference type="AlphaFoldDB" id="A0A0K0G070"/>